<protein>
    <submittedName>
        <fullName evidence="1">Uncharacterized protein</fullName>
    </submittedName>
</protein>
<sequence length="321" mass="35888">MTQAMWGYDQFVGKTRTYFRRAAEHPAVDEVATLWLLLGLEFLLRAPLARVHPTLLADRGSESIMHAAGFPSGPSAGNVKSIGIAEVCKRLLQVVDGFAEIKDDAAHLITLRNAELHTASEPLAIATERWLPQFVRVVETICRHLDEEAAELVGAELMSHGRGLVQEQNERLRHEIGQRIKEAVERHAAVVAEHEGIAVLPSVHGRPKERLFGDFRVWELIDPAEPIRHEEAACPACRSQADLVLQRVRATSERVIDEQLHRVVVYLATGLSCPTCALKLTGTHEIAAAGLPQQHTRTVQESIEERYLANLEPDYEYDYRD</sequence>
<name>A0ABP6CXQ5_9ACTN</name>
<proteinExistence type="predicted"/>
<dbReference type="Proteomes" id="UP001501509">
    <property type="component" value="Unassembled WGS sequence"/>
</dbReference>
<reference evidence="2" key="1">
    <citation type="journal article" date="2019" name="Int. J. Syst. Evol. Microbiol.">
        <title>The Global Catalogue of Microorganisms (GCM) 10K type strain sequencing project: providing services to taxonomists for standard genome sequencing and annotation.</title>
        <authorList>
            <consortium name="The Broad Institute Genomics Platform"/>
            <consortium name="The Broad Institute Genome Sequencing Center for Infectious Disease"/>
            <person name="Wu L."/>
            <person name="Ma J."/>
        </authorList>
    </citation>
    <scope>NUCLEOTIDE SEQUENCE [LARGE SCALE GENOMIC DNA]</scope>
    <source>
        <strain evidence="2">JCM 6833</strain>
    </source>
</reference>
<dbReference type="EMBL" id="BAAATD010000013">
    <property type="protein sequence ID" value="GAA2627149.1"/>
    <property type="molecule type" value="Genomic_DNA"/>
</dbReference>
<gene>
    <name evidence="1" type="ORF">GCM10010411_75280</name>
</gene>
<keyword evidence="2" id="KW-1185">Reference proteome</keyword>
<evidence type="ECO:0000313" key="2">
    <source>
        <dbReference type="Proteomes" id="UP001501509"/>
    </source>
</evidence>
<organism evidence="1 2">
    <name type="scientific">Actinomadura fulvescens</name>
    <dbReference type="NCBI Taxonomy" id="46160"/>
    <lineage>
        <taxon>Bacteria</taxon>
        <taxon>Bacillati</taxon>
        <taxon>Actinomycetota</taxon>
        <taxon>Actinomycetes</taxon>
        <taxon>Streptosporangiales</taxon>
        <taxon>Thermomonosporaceae</taxon>
        <taxon>Actinomadura</taxon>
    </lineage>
</organism>
<accession>A0ABP6CXQ5</accession>
<dbReference type="RefSeq" id="WP_344547271.1">
    <property type="nucleotide sequence ID" value="NZ_BAAATD010000013.1"/>
</dbReference>
<comment type="caution">
    <text evidence="1">The sequence shown here is derived from an EMBL/GenBank/DDBJ whole genome shotgun (WGS) entry which is preliminary data.</text>
</comment>
<evidence type="ECO:0000313" key="1">
    <source>
        <dbReference type="EMBL" id="GAA2627149.1"/>
    </source>
</evidence>